<evidence type="ECO:0000313" key="7">
    <source>
        <dbReference type="Proteomes" id="UP001501074"/>
    </source>
</evidence>
<dbReference type="SMART" id="SM00448">
    <property type="entry name" value="REC"/>
    <property type="match status" value="1"/>
</dbReference>
<dbReference type="Gene3D" id="1.10.10.10">
    <property type="entry name" value="Winged helix-like DNA-binding domain superfamily/Winged helix DNA-binding domain"/>
    <property type="match status" value="1"/>
</dbReference>
<dbReference type="PANTHER" id="PTHR48111:SF37">
    <property type="entry name" value="RESPONSE REGULATOR PROTEIN CARR"/>
    <property type="match status" value="1"/>
</dbReference>
<keyword evidence="1 3" id="KW-0238">DNA-binding</keyword>
<dbReference type="SUPFAM" id="SSF52172">
    <property type="entry name" value="CheY-like"/>
    <property type="match status" value="1"/>
</dbReference>
<dbReference type="InterPro" id="IPR001789">
    <property type="entry name" value="Sig_transdc_resp-reg_receiver"/>
</dbReference>
<dbReference type="PROSITE" id="PS50110">
    <property type="entry name" value="RESPONSE_REGULATORY"/>
    <property type="match status" value="1"/>
</dbReference>
<accession>A0ABP6Z6E1</accession>
<sequence length="230" mass="25065">MEDDGRHRVLVVEDDGLLRTTLERGLRRAGYRVDAVSTGATAVASARTSPPDAVVLDIGLPDADGRDVCQALRAQGCGAGVVFLTARHHTDDVLSGFAVGGDDYLRKPFEFAELLARVAGVIRRRPFTAAAPGPVAGEERLQVDPATHSIRYGDQQVSLTPTEFRFLACLIARRPEVVRRPELISAGWPGTAHVGENTLDQYVTRARRKLAQVKFPQTLENVRGVGYRIQ</sequence>
<dbReference type="SUPFAM" id="SSF46894">
    <property type="entry name" value="C-terminal effector domain of the bipartite response regulators"/>
    <property type="match status" value="1"/>
</dbReference>
<dbReference type="CDD" id="cd00383">
    <property type="entry name" value="trans_reg_C"/>
    <property type="match status" value="1"/>
</dbReference>
<keyword evidence="7" id="KW-1185">Reference proteome</keyword>
<evidence type="ECO:0000256" key="2">
    <source>
        <dbReference type="PROSITE-ProRule" id="PRU00169"/>
    </source>
</evidence>
<dbReference type="Gene3D" id="3.40.50.2300">
    <property type="match status" value="1"/>
</dbReference>
<dbReference type="InterPro" id="IPR016032">
    <property type="entry name" value="Sig_transdc_resp-reg_C-effctor"/>
</dbReference>
<dbReference type="Proteomes" id="UP001501074">
    <property type="component" value="Unassembled WGS sequence"/>
</dbReference>
<name>A0ABP6Z6E1_9ACTN</name>
<feature type="domain" description="Response regulatory" evidence="4">
    <location>
        <begin position="8"/>
        <end position="122"/>
    </location>
</feature>
<feature type="domain" description="OmpR/PhoB-type" evidence="5">
    <location>
        <begin position="131"/>
        <end position="230"/>
    </location>
</feature>
<organism evidence="6 7">
    <name type="scientific">Kineosporia mesophila</name>
    <dbReference type="NCBI Taxonomy" id="566012"/>
    <lineage>
        <taxon>Bacteria</taxon>
        <taxon>Bacillati</taxon>
        <taxon>Actinomycetota</taxon>
        <taxon>Actinomycetes</taxon>
        <taxon>Kineosporiales</taxon>
        <taxon>Kineosporiaceae</taxon>
        <taxon>Kineosporia</taxon>
    </lineage>
</organism>
<evidence type="ECO:0000256" key="1">
    <source>
        <dbReference type="ARBA" id="ARBA00023125"/>
    </source>
</evidence>
<feature type="DNA-binding region" description="OmpR/PhoB-type" evidence="3">
    <location>
        <begin position="131"/>
        <end position="230"/>
    </location>
</feature>
<dbReference type="InterPro" id="IPR001867">
    <property type="entry name" value="OmpR/PhoB-type_DNA-bd"/>
</dbReference>
<dbReference type="SMART" id="SM00862">
    <property type="entry name" value="Trans_reg_C"/>
    <property type="match status" value="1"/>
</dbReference>
<dbReference type="InterPro" id="IPR011006">
    <property type="entry name" value="CheY-like_superfamily"/>
</dbReference>
<evidence type="ECO:0000256" key="3">
    <source>
        <dbReference type="PROSITE-ProRule" id="PRU01091"/>
    </source>
</evidence>
<reference evidence="7" key="1">
    <citation type="journal article" date="2019" name="Int. J. Syst. Evol. Microbiol.">
        <title>The Global Catalogue of Microorganisms (GCM) 10K type strain sequencing project: providing services to taxonomists for standard genome sequencing and annotation.</title>
        <authorList>
            <consortium name="The Broad Institute Genomics Platform"/>
            <consortium name="The Broad Institute Genome Sequencing Center for Infectious Disease"/>
            <person name="Wu L."/>
            <person name="Ma J."/>
        </authorList>
    </citation>
    <scope>NUCLEOTIDE SEQUENCE [LARGE SCALE GENOMIC DNA]</scope>
    <source>
        <strain evidence="7">JCM 16902</strain>
    </source>
</reference>
<comment type="caution">
    <text evidence="6">The sequence shown here is derived from an EMBL/GenBank/DDBJ whole genome shotgun (WGS) entry which is preliminary data.</text>
</comment>
<dbReference type="PROSITE" id="PS51755">
    <property type="entry name" value="OMPR_PHOB"/>
    <property type="match status" value="1"/>
</dbReference>
<keyword evidence="2" id="KW-0597">Phosphoprotein</keyword>
<evidence type="ECO:0000259" key="5">
    <source>
        <dbReference type="PROSITE" id="PS51755"/>
    </source>
</evidence>
<dbReference type="EMBL" id="BAAAZO010000002">
    <property type="protein sequence ID" value="GAA3597210.1"/>
    <property type="molecule type" value="Genomic_DNA"/>
</dbReference>
<dbReference type="PANTHER" id="PTHR48111">
    <property type="entry name" value="REGULATOR OF RPOS"/>
    <property type="match status" value="1"/>
</dbReference>
<evidence type="ECO:0000259" key="4">
    <source>
        <dbReference type="PROSITE" id="PS50110"/>
    </source>
</evidence>
<protein>
    <submittedName>
        <fullName evidence="6">Response regulator transcription factor</fullName>
    </submittedName>
</protein>
<gene>
    <name evidence="6" type="ORF">GCM10022223_10490</name>
</gene>
<dbReference type="Pfam" id="PF00486">
    <property type="entry name" value="Trans_reg_C"/>
    <property type="match status" value="1"/>
</dbReference>
<proteinExistence type="predicted"/>
<feature type="modified residue" description="4-aspartylphosphate" evidence="2">
    <location>
        <position position="57"/>
    </location>
</feature>
<evidence type="ECO:0000313" key="6">
    <source>
        <dbReference type="EMBL" id="GAA3597210.1"/>
    </source>
</evidence>
<dbReference type="Pfam" id="PF00072">
    <property type="entry name" value="Response_reg"/>
    <property type="match status" value="1"/>
</dbReference>
<dbReference type="RefSeq" id="WP_231489432.1">
    <property type="nucleotide sequence ID" value="NZ_BAAAZO010000002.1"/>
</dbReference>
<dbReference type="InterPro" id="IPR039420">
    <property type="entry name" value="WalR-like"/>
</dbReference>
<dbReference type="InterPro" id="IPR036388">
    <property type="entry name" value="WH-like_DNA-bd_sf"/>
</dbReference>